<dbReference type="GO" id="GO:0016757">
    <property type="term" value="F:glycosyltransferase activity"/>
    <property type="evidence" value="ECO:0007669"/>
    <property type="project" value="InterPro"/>
</dbReference>
<dbReference type="SUPFAM" id="SSF53756">
    <property type="entry name" value="UDP-Glycosyltransferase/glycogen phosphorylase"/>
    <property type="match status" value="1"/>
</dbReference>
<keyword evidence="1 4" id="KW-0808">Transferase</keyword>
<dbReference type="GO" id="GO:0009103">
    <property type="term" value="P:lipopolysaccharide biosynthetic process"/>
    <property type="evidence" value="ECO:0007669"/>
    <property type="project" value="TreeGrafter"/>
</dbReference>
<dbReference type="InterPro" id="IPR028098">
    <property type="entry name" value="Glyco_trans_4-like_N"/>
</dbReference>
<dbReference type="PANTHER" id="PTHR46401:SF2">
    <property type="entry name" value="GLYCOSYLTRANSFERASE WBBK-RELATED"/>
    <property type="match status" value="1"/>
</dbReference>
<dbReference type="EMBL" id="LCLO01000004">
    <property type="protein sequence ID" value="KKU19457.1"/>
    <property type="molecule type" value="Genomic_DNA"/>
</dbReference>
<gene>
    <name evidence="4" type="ORF">UX27_C0004G0006</name>
</gene>
<protein>
    <submittedName>
        <fullName evidence="4">Glycosyl transferase group 1</fullName>
    </submittedName>
</protein>
<dbReference type="Pfam" id="PF13439">
    <property type="entry name" value="Glyco_transf_4"/>
    <property type="match status" value="1"/>
</dbReference>
<dbReference type="Pfam" id="PF00534">
    <property type="entry name" value="Glycos_transf_1"/>
    <property type="match status" value="1"/>
</dbReference>
<dbReference type="PANTHER" id="PTHR46401">
    <property type="entry name" value="GLYCOSYLTRANSFERASE WBBK-RELATED"/>
    <property type="match status" value="1"/>
</dbReference>
<evidence type="ECO:0000256" key="1">
    <source>
        <dbReference type="ARBA" id="ARBA00022679"/>
    </source>
</evidence>
<dbReference type="AlphaFoldDB" id="A0A0G1NGH0"/>
<sequence>MKIGIDARMYGAAQTGIGIYIKHLIEEIVKLDRENEYRIFLLEPEYSNFFSDNAKVKTIKVSAGWYGWKEQIILPRQFLKEHVDLMHFPHFNAPLFYPRPCVVTIHDLTPKYFPGHKVGASRHRRLAFEFVLKNILKKAETIIAVSEYTKQDILRHYPVSPDKMTVIYEGARLKDKVCVNEGQIQNLKNKYGIKKPFIFYVGVWRNHKNLTGLIRAFGILIKEYKLDIELVLGGKEDPFYPEARQEWKRSELGSRIIRPGFITDEELPLFYKAAEVFAIPSFAEGFGLVGLEAMNFGAPVASSSVGSLPEILGRAAVYFNPADHREMAKAIFSVLSDTLLRKRLIETGFEQAKKYSWRKMAEETLKVYKEAVNE</sequence>
<proteinExistence type="predicted"/>
<comment type="caution">
    <text evidence="4">The sequence shown here is derived from an EMBL/GenBank/DDBJ whole genome shotgun (WGS) entry which is preliminary data.</text>
</comment>
<dbReference type="Gene3D" id="3.40.50.2000">
    <property type="entry name" value="Glycogen Phosphorylase B"/>
    <property type="match status" value="2"/>
</dbReference>
<feature type="domain" description="Glycosyltransferase subfamily 4-like N-terminal" evidence="3">
    <location>
        <begin position="16"/>
        <end position="171"/>
    </location>
</feature>
<evidence type="ECO:0000259" key="2">
    <source>
        <dbReference type="Pfam" id="PF00534"/>
    </source>
</evidence>
<dbReference type="InterPro" id="IPR001296">
    <property type="entry name" value="Glyco_trans_1"/>
</dbReference>
<feature type="domain" description="Glycosyl transferase family 1" evidence="2">
    <location>
        <begin position="185"/>
        <end position="349"/>
    </location>
</feature>
<accession>A0A0G1NGH0</accession>
<evidence type="ECO:0000313" key="4">
    <source>
        <dbReference type="EMBL" id="KKU19457.1"/>
    </source>
</evidence>
<dbReference type="Proteomes" id="UP000034644">
    <property type="component" value="Unassembled WGS sequence"/>
</dbReference>
<evidence type="ECO:0000259" key="3">
    <source>
        <dbReference type="Pfam" id="PF13439"/>
    </source>
</evidence>
<dbReference type="CDD" id="cd03809">
    <property type="entry name" value="GT4_MtfB-like"/>
    <property type="match status" value="1"/>
</dbReference>
<reference evidence="4 5" key="1">
    <citation type="journal article" date="2015" name="Nature">
        <title>rRNA introns, odd ribosomes, and small enigmatic genomes across a large radiation of phyla.</title>
        <authorList>
            <person name="Brown C.T."/>
            <person name="Hug L.A."/>
            <person name="Thomas B.C."/>
            <person name="Sharon I."/>
            <person name="Castelle C.J."/>
            <person name="Singh A."/>
            <person name="Wilkins M.J."/>
            <person name="Williams K.H."/>
            <person name="Banfield J.F."/>
        </authorList>
    </citation>
    <scope>NUCLEOTIDE SEQUENCE [LARGE SCALE GENOMIC DNA]</scope>
</reference>
<name>A0A0G1NGH0_9BACT</name>
<evidence type="ECO:0000313" key="5">
    <source>
        <dbReference type="Proteomes" id="UP000034644"/>
    </source>
</evidence>
<organism evidence="4 5">
    <name type="scientific">Candidatus Azambacteria bacterium GW2011_GWA2_45_90</name>
    <dbReference type="NCBI Taxonomy" id="1618614"/>
    <lineage>
        <taxon>Bacteria</taxon>
        <taxon>Candidatus Azamiibacteriota</taxon>
    </lineage>
</organism>